<dbReference type="Pfam" id="PF01638">
    <property type="entry name" value="HxlR"/>
    <property type="match status" value="1"/>
</dbReference>
<dbReference type="PROSITE" id="PS50110">
    <property type="entry name" value="RESPONSE_REGULATORY"/>
    <property type="match status" value="1"/>
</dbReference>
<name>A0A2Z2HVW6_9EURY</name>
<dbReference type="OrthoDB" id="10490at2157"/>
<dbReference type="RefSeq" id="WP_086888054.1">
    <property type="nucleotide sequence ID" value="NZ_CP019893.1"/>
</dbReference>
<evidence type="ECO:0000259" key="6">
    <source>
        <dbReference type="PROSITE" id="PS50110"/>
    </source>
</evidence>
<dbReference type="GO" id="GO:0000160">
    <property type="term" value="P:phosphorelay signal transduction system"/>
    <property type="evidence" value="ECO:0007669"/>
    <property type="project" value="InterPro"/>
</dbReference>
<gene>
    <name evidence="8" type="ORF">B1756_07935</name>
</gene>
<dbReference type="Gene3D" id="3.40.50.2300">
    <property type="match status" value="1"/>
</dbReference>
<feature type="domain" description="HTH hxlR-type" evidence="7">
    <location>
        <begin position="6"/>
        <end position="106"/>
    </location>
</feature>
<feature type="region of interest" description="Disordered" evidence="5">
    <location>
        <begin position="268"/>
        <end position="350"/>
    </location>
</feature>
<keyword evidence="1" id="KW-0805">Transcription regulation</keyword>
<evidence type="ECO:0000256" key="3">
    <source>
        <dbReference type="ARBA" id="ARBA00023163"/>
    </source>
</evidence>
<sequence>MEREPDPAQTTAGSILGTKWKPRVLLALATEGRLGFGDLQTELEGISNKVLSDDLSALREHGVVSRDVVQEQPRRVEYELTAAGRELVEILESMAAWDAAYVEGTGSPTVLLAEDDDRLRTLYSLWLESDYDVVTAAEGRDALRRLDDAIDVAVLDRTLPTLPGEEVARTISSLASGTAVALLSSAQVSPADVTLPADRILEKPVTKTALCDAVDELQRLADASPLAREIDARRHRLAFVERHLGSSVTTTESYRQVSAELDALEARREQARDEREPWRRLLGHQRDPVEGDSTPGTDVGVGGDGSGSATGSATRDGEDSDDDSTDPRVTNRNNQSTHESASRGGEHPDY</sequence>
<dbReference type="KEGG" id="naj:B1756_07935"/>
<dbReference type="SUPFAM" id="SSF52172">
    <property type="entry name" value="CheY-like"/>
    <property type="match status" value="1"/>
</dbReference>
<dbReference type="SMART" id="SM00448">
    <property type="entry name" value="REC"/>
    <property type="match status" value="1"/>
</dbReference>
<dbReference type="InterPro" id="IPR011006">
    <property type="entry name" value="CheY-like_superfamily"/>
</dbReference>
<dbReference type="CDD" id="cd00156">
    <property type="entry name" value="REC"/>
    <property type="match status" value="1"/>
</dbReference>
<keyword evidence="2" id="KW-0238">DNA-binding</keyword>
<feature type="modified residue" description="4-aspartylphosphate" evidence="4">
    <location>
        <position position="156"/>
    </location>
</feature>
<evidence type="ECO:0000256" key="5">
    <source>
        <dbReference type="SAM" id="MobiDB-lite"/>
    </source>
</evidence>
<dbReference type="EMBL" id="CP019893">
    <property type="protein sequence ID" value="ARS89677.1"/>
    <property type="molecule type" value="Genomic_DNA"/>
</dbReference>
<dbReference type="PROSITE" id="PS51118">
    <property type="entry name" value="HTH_HXLR"/>
    <property type="match status" value="1"/>
</dbReference>
<feature type="compositionally biased region" description="Gly residues" evidence="5">
    <location>
        <begin position="299"/>
        <end position="308"/>
    </location>
</feature>
<dbReference type="PANTHER" id="PTHR33204:SF18">
    <property type="entry name" value="TRANSCRIPTIONAL REGULATORY PROTEIN"/>
    <property type="match status" value="1"/>
</dbReference>
<evidence type="ECO:0000256" key="2">
    <source>
        <dbReference type="ARBA" id="ARBA00023125"/>
    </source>
</evidence>
<organism evidence="8 9">
    <name type="scientific">Natrarchaeobaculum aegyptiacum</name>
    <dbReference type="NCBI Taxonomy" id="745377"/>
    <lineage>
        <taxon>Archaea</taxon>
        <taxon>Methanobacteriati</taxon>
        <taxon>Methanobacteriota</taxon>
        <taxon>Stenosarchaea group</taxon>
        <taxon>Halobacteria</taxon>
        <taxon>Halobacteriales</taxon>
        <taxon>Natrialbaceae</taxon>
        <taxon>Natrarchaeobaculum</taxon>
    </lineage>
</organism>
<accession>A0A2Z2HVW6</accession>
<feature type="compositionally biased region" description="Basic and acidic residues" evidence="5">
    <location>
        <begin position="340"/>
        <end position="350"/>
    </location>
</feature>
<dbReference type="PANTHER" id="PTHR33204">
    <property type="entry name" value="TRANSCRIPTIONAL REGULATOR, MARR FAMILY"/>
    <property type="match status" value="1"/>
</dbReference>
<feature type="domain" description="Response regulatory" evidence="6">
    <location>
        <begin position="109"/>
        <end position="218"/>
    </location>
</feature>
<reference evidence="9" key="1">
    <citation type="submission" date="2017-02" db="EMBL/GenBank/DDBJ databases">
        <title>Natronthermophilus aegyptiacus gen. nov.,sp. nov., an aerobic, extremely halophilic alkalithermophilic archaeon isolated from the athalassohaline Wadi An Natrun, Egypt.</title>
        <authorList>
            <person name="Zhao B."/>
        </authorList>
    </citation>
    <scope>NUCLEOTIDE SEQUENCE [LARGE SCALE GENOMIC DNA]</scope>
    <source>
        <strain evidence="9">JW/NM-HA 15</strain>
    </source>
</reference>
<dbReference type="SUPFAM" id="SSF46785">
    <property type="entry name" value="Winged helix' DNA-binding domain"/>
    <property type="match status" value="1"/>
</dbReference>
<evidence type="ECO:0000256" key="1">
    <source>
        <dbReference type="ARBA" id="ARBA00023015"/>
    </source>
</evidence>
<dbReference type="InterPro" id="IPR036388">
    <property type="entry name" value="WH-like_DNA-bd_sf"/>
</dbReference>
<evidence type="ECO:0000313" key="8">
    <source>
        <dbReference type="EMBL" id="ARS89677.1"/>
    </source>
</evidence>
<evidence type="ECO:0000313" key="9">
    <source>
        <dbReference type="Proteomes" id="UP000250088"/>
    </source>
</evidence>
<dbReference type="Proteomes" id="UP000250088">
    <property type="component" value="Chromosome"/>
</dbReference>
<evidence type="ECO:0000256" key="4">
    <source>
        <dbReference type="PROSITE-ProRule" id="PRU00169"/>
    </source>
</evidence>
<feature type="compositionally biased region" description="Polar residues" evidence="5">
    <location>
        <begin position="327"/>
        <end position="339"/>
    </location>
</feature>
<keyword evidence="9" id="KW-1185">Reference proteome</keyword>
<dbReference type="Gene3D" id="1.10.10.10">
    <property type="entry name" value="Winged helix-like DNA-binding domain superfamily/Winged helix DNA-binding domain"/>
    <property type="match status" value="1"/>
</dbReference>
<keyword evidence="3" id="KW-0804">Transcription</keyword>
<keyword evidence="4" id="KW-0597">Phosphoprotein</keyword>
<protein>
    <submittedName>
        <fullName evidence="8">HxlR family transcriptional regulator</fullName>
    </submittedName>
</protein>
<proteinExistence type="predicted"/>
<dbReference type="AlphaFoldDB" id="A0A2Z2HVW6"/>
<dbReference type="InterPro" id="IPR001789">
    <property type="entry name" value="Sig_transdc_resp-reg_receiver"/>
</dbReference>
<dbReference type="Pfam" id="PF00072">
    <property type="entry name" value="Response_reg"/>
    <property type="match status" value="1"/>
</dbReference>
<dbReference type="InterPro" id="IPR036390">
    <property type="entry name" value="WH_DNA-bd_sf"/>
</dbReference>
<feature type="compositionally biased region" description="Basic and acidic residues" evidence="5">
    <location>
        <begin position="268"/>
        <end position="289"/>
    </location>
</feature>
<dbReference type="GO" id="GO:0003677">
    <property type="term" value="F:DNA binding"/>
    <property type="evidence" value="ECO:0007669"/>
    <property type="project" value="UniProtKB-KW"/>
</dbReference>
<dbReference type="InterPro" id="IPR002577">
    <property type="entry name" value="HTH_HxlR"/>
</dbReference>
<evidence type="ECO:0000259" key="7">
    <source>
        <dbReference type="PROSITE" id="PS51118"/>
    </source>
</evidence>
<dbReference type="GeneID" id="32894001"/>